<dbReference type="AlphaFoldDB" id="A0A9W6WSQ5"/>
<evidence type="ECO:0000256" key="4">
    <source>
        <dbReference type="ARBA" id="ARBA00022729"/>
    </source>
</evidence>
<gene>
    <name evidence="6" type="ORF">Plil01_000571500</name>
</gene>
<evidence type="ECO:0000313" key="6">
    <source>
        <dbReference type="EMBL" id="GMF16179.1"/>
    </source>
</evidence>
<accession>A0A9W6WSQ5</accession>
<keyword evidence="4 5" id="KW-0732">Signal</keyword>
<comment type="subcellular location">
    <subcellularLocation>
        <location evidence="1 5">Secreted</location>
    </subcellularLocation>
</comment>
<feature type="signal peptide" evidence="5">
    <location>
        <begin position="1"/>
        <end position="23"/>
    </location>
</feature>
<evidence type="ECO:0000313" key="7">
    <source>
        <dbReference type="Proteomes" id="UP001165083"/>
    </source>
</evidence>
<evidence type="ECO:0000256" key="5">
    <source>
        <dbReference type="RuleBase" id="RU367124"/>
    </source>
</evidence>
<protein>
    <recommendedName>
        <fullName evidence="5">RxLR effector protein</fullName>
    </recommendedName>
</protein>
<comment type="domain">
    <text evidence="5">The RxLR-dEER motif acts to carry the protein into the host cell cytoplasm through binding to cell surface phosphatidylinositol-3-phosphate.</text>
</comment>
<comment type="similarity">
    <text evidence="2 5">Belongs to the RxLR effector family.</text>
</comment>
<keyword evidence="3 5" id="KW-0964">Secreted</keyword>
<evidence type="ECO:0000256" key="2">
    <source>
        <dbReference type="ARBA" id="ARBA00010400"/>
    </source>
</evidence>
<dbReference type="EMBL" id="BSXW01000244">
    <property type="protein sequence ID" value="GMF16179.1"/>
    <property type="molecule type" value="Genomic_DNA"/>
</dbReference>
<name>A0A9W6WSQ5_9STRA</name>
<evidence type="ECO:0000256" key="3">
    <source>
        <dbReference type="ARBA" id="ARBA00022525"/>
    </source>
</evidence>
<dbReference type="Proteomes" id="UP001165083">
    <property type="component" value="Unassembled WGS sequence"/>
</dbReference>
<sequence length="332" mass="36884">MRLQYGVLVAATTFVAFTNTAFATGTSDATTLTLPVASRVLTTDHDNSVTKRFLRSDTAADEGRAEERGISQITNAMKYKIQKASLQKYSDEIFQWLNLAGKEKEIFASSQMRLWISYMAQIEQKYPGKSAKFMFKTLSKHYDDIELARLIQSALVAPSVHKIATDLQKVQFAKWLKAGKKARSIRASLNDGKATNKWLVERDEELVKAYNAFIKNAKRLKLKNQGDLEDVFTLSNKNVAGVDVLTQISNQLCFSSTLGYACYCSYMTIGMACNAILSVETATGEASPVFIAILQRLQVGIAAIPPELNQVQSGELAVKLKKVLIEILVTEW</sequence>
<organism evidence="6 7">
    <name type="scientific">Phytophthora lilii</name>
    <dbReference type="NCBI Taxonomy" id="2077276"/>
    <lineage>
        <taxon>Eukaryota</taxon>
        <taxon>Sar</taxon>
        <taxon>Stramenopiles</taxon>
        <taxon>Oomycota</taxon>
        <taxon>Peronosporomycetes</taxon>
        <taxon>Peronosporales</taxon>
        <taxon>Peronosporaceae</taxon>
        <taxon>Phytophthora</taxon>
    </lineage>
</organism>
<dbReference type="InterPro" id="IPR031825">
    <property type="entry name" value="RXLR"/>
</dbReference>
<dbReference type="GO" id="GO:0005576">
    <property type="term" value="C:extracellular region"/>
    <property type="evidence" value="ECO:0007669"/>
    <property type="project" value="UniProtKB-SubCell"/>
</dbReference>
<comment type="function">
    <text evidence="5">Effector that suppresses plant defense responses during pathogen infection.</text>
</comment>
<proteinExistence type="inferred from homology"/>
<evidence type="ECO:0000256" key="1">
    <source>
        <dbReference type="ARBA" id="ARBA00004613"/>
    </source>
</evidence>
<dbReference type="OrthoDB" id="120347at2759"/>
<reference evidence="6" key="1">
    <citation type="submission" date="2023-04" db="EMBL/GenBank/DDBJ databases">
        <title>Phytophthora lilii NBRC 32176.</title>
        <authorList>
            <person name="Ichikawa N."/>
            <person name="Sato H."/>
            <person name="Tonouchi N."/>
        </authorList>
    </citation>
    <scope>NUCLEOTIDE SEQUENCE</scope>
    <source>
        <strain evidence="6">NBRC 32176</strain>
    </source>
</reference>
<keyword evidence="7" id="KW-1185">Reference proteome</keyword>
<feature type="chain" id="PRO_5041012593" description="RxLR effector protein" evidence="5">
    <location>
        <begin position="24"/>
        <end position="332"/>
    </location>
</feature>
<dbReference type="Pfam" id="PF16810">
    <property type="entry name" value="RXLR"/>
    <property type="match status" value="1"/>
</dbReference>
<comment type="caution">
    <text evidence="6">The sequence shown here is derived from an EMBL/GenBank/DDBJ whole genome shotgun (WGS) entry which is preliminary data.</text>
</comment>